<gene>
    <name evidence="3" type="ORF">GTZ93_24100</name>
</gene>
<dbReference type="AlphaFoldDB" id="A0A7X5BW22"/>
<evidence type="ECO:0000313" key="3">
    <source>
        <dbReference type="EMBL" id="NBC42887.1"/>
    </source>
</evidence>
<accession>A0A7X5BW22</accession>
<sequence>MRLPFIGLLLFASTAVAQTGPTVVFTSSSTATNNTVTVPKSECGQERRFSWQRSGSACEDSIYLYVTTGSCGTRPASTDLVLASLDSANTTTNGVVTFTVGEALAARGGGSDAGSVTTCDTQDTEISFKLCASARRLGGSLGFDCQETFSNVGSPPFVVKYDPQPPATPSIAKVIARDSALSVQVDGAEANSTVVVEAARVATAGSDDAGTDEDAGTDTDAGTDVDAGTEDGGQGLVGALALEGTTGPVTRVTKASGEGNVVVNGLTNGVTYRLQATIIDTAGNVSTGSTQVDATPVKSNGLFDAYVEDGGQERGGCAATGGGIAGGAVLAALGIWLSSRRKVS</sequence>
<name>A0A7X5BW22_9BACT</name>
<dbReference type="EMBL" id="JAAAPK010000006">
    <property type="protein sequence ID" value="NBC42887.1"/>
    <property type="molecule type" value="Genomic_DNA"/>
</dbReference>
<comment type="caution">
    <text evidence="3">The sequence shown here is derived from an EMBL/GenBank/DDBJ whole genome shotgun (WGS) entry which is preliminary data.</text>
</comment>
<organism evidence="3 4">
    <name type="scientific">Corallococcus exiguus</name>
    <dbReference type="NCBI Taxonomy" id="83462"/>
    <lineage>
        <taxon>Bacteria</taxon>
        <taxon>Pseudomonadati</taxon>
        <taxon>Myxococcota</taxon>
        <taxon>Myxococcia</taxon>
        <taxon>Myxococcales</taxon>
        <taxon>Cystobacterineae</taxon>
        <taxon>Myxococcaceae</taxon>
        <taxon>Corallococcus</taxon>
    </lineage>
</organism>
<dbReference type="NCBIfam" id="NF045522">
    <property type="entry name" value="MXAN_2561_fam"/>
    <property type="match status" value="1"/>
</dbReference>
<evidence type="ECO:0000256" key="2">
    <source>
        <dbReference type="SAM" id="SignalP"/>
    </source>
</evidence>
<feature type="chain" id="PRO_5031540585" description="Fibronectin type III domain-containing protein" evidence="2">
    <location>
        <begin position="18"/>
        <end position="344"/>
    </location>
</feature>
<feature type="compositionally biased region" description="Acidic residues" evidence="1">
    <location>
        <begin position="209"/>
        <end position="229"/>
    </location>
</feature>
<keyword evidence="2" id="KW-0732">Signal</keyword>
<dbReference type="Proteomes" id="UP000537825">
    <property type="component" value="Unassembled WGS sequence"/>
</dbReference>
<keyword evidence="4" id="KW-1185">Reference proteome</keyword>
<evidence type="ECO:0000256" key="1">
    <source>
        <dbReference type="SAM" id="MobiDB-lite"/>
    </source>
</evidence>
<feature type="signal peptide" evidence="2">
    <location>
        <begin position="1"/>
        <end position="17"/>
    </location>
</feature>
<dbReference type="RefSeq" id="WP_139920747.1">
    <property type="nucleotide sequence ID" value="NZ_CBCSLE010000141.1"/>
</dbReference>
<evidence type="ECO:0000313" key="4">
    <source>
        <dbReference type="Proteomes" id="UP000537825"/>
    </source>
</evidence>
<proteinExistence type="predicted"/>
<feature type="region of interest" description="Disordered" evidence="1">
    <location>
        <begin position="205"/>
        <end position="230"/>
    </location>
</feature>
<reference evidence="3 4" key="1">
    <citation type="submission" date="2020-01" db="EMBL/GenBank/DDBJ databases">
        <title>The draft genome sequence of Corallococcus exiguus DSM 14696.</title>
        <authorList>
            <person name="Zhang X."/>
            <person name="Zhu H."/>
        </authorList>
    </citation>
    <scope>NUCLEOTIDE SEQUENCE [LARGE SCALE GENOMIC DNA]</scope>
    <source>
        <strain evidence="3 4">DSM 14696</strain>
    </source>
</reference>
<evidence type="ECO:0008006" key="5">
    <source>
        <dbReference type="Google" id="ProtNLM"/>
    </source>
</evidence>
<protein>
    <recommendedName>
        <fullName evidence="5">Fibronectin type III domain-containing protein</fullName>
    </recommendedName>
</protein>